<dbReference type="InterPro" id="IPR044668">
    <property type="entry name" value="PuuD-like"/>
</dbReference>
<dbReference type="GO" id="GO:0005829">
    <property type="term" value="C:cytosol"/>
    <property type="evidence" value="ECO:0007669"/>
    <property type="project" value="TreeGrafter"/>
</dbReference>
<dbReference type="Pfam" id="PF07722">
    <property type="entry name" value="Peptidase_C26"/>
    <property type="match status" value="1"/>
</dbReference>
<keyword evidence="1" id="KW-0378">Hydrolase</keyword>
<dbReference type="GO" id="GO:0006598">
    <property type="term" value="P:polyamine catabolic process"/>
    <property type="evidence" value="ECO:0007669"/>
    <property type="project" value="TreeGrafter"/>
</dbReference>
<dbReference type="GO" id="GO:0033969">
    <property type="term" value="F:gamma-glutamyl-gamma-aminobutyrate hydrolase activity"/>
    <property type="evidence" value="ECO:0007669"/>
    <property type="project" value="TreeGrafter"/>
</dbReference>
<sequence length="213" mass="23122">MLPGYMQGVEQAGGVPLMLPLTEDEEELDRLAGLCDGFLLTGGQDVGPDVYGAPHSALCGELCPARDAMERRLLALARAQDKPVLGICRGIQFLNAALGGTLWQDLPVQCPSPVDHHQTGAYDKPIHTVRLLPDTPLANLLQREVLPVNSYHHQAVRTLAPGLAPMAVAPDGIVEAVYEPGRRFVWAVQWHPEFSWKADEASRRIFAAFVGAC</sequence>
<name>A0A9D2FIG5_9FIRM</name>
<reference evidence="1" key="1">
    <citation type="journal article" date="2021" name="PeerJ">
        <title>Extensive microbial diversity within the chicken gut microbiome revealed by metagenomics and culture.</title>
        <authorList>
            <person name="Gilroy R."/>
            <person name="Ravi A."/>
            <person name="Getino M."/>
            <person name="Pursley I."/>
            <person name="Horton D.L."/>
            <person name="Alikhan N.F."/>
            <person name="Baker D."/>
            <person name="Gharbi K."/>
            <person name="Hall N."/>
            <person name="Watson M."/>
            <person name="Adriaenssens E.M."/>
            <person name="Foster-Nyarko E."/>
            <person name="Jarju S."/>
            <person name="Secka A."/>
            <person name="Antonio M."/>
            <person name="Oren A."/>
            <person name="Chaudhuri R.R."/>
            <person name="La Ragione R."/>
            <person name="Hildebrand F."/>
            <person name="Pallen M.J."/>
        </authorList>
    </citation>
    <scope>NUCLEOTIDE SEQUENCE</scope>
    <source>
        <strain evidence="1">CHK188-11489</strain>
    </source>
</reference>
<dbReference type="PANTHER" id="PTHR43235:SF1">
    <property type="entry name" value="GLUTAMINE AMIDOTRANSFERASE PB2B2.05-RELATED"/>
    <property type="match status" value="1"/>
</dbReference>
<gene>
    <name evidence="1" type="ORF">H9724_03630</name>
</gene>
<reference evidence="1" key="2">
    <citation type="submission" date="2021-04" db="EMBL/GenBank/DDBJ databases">
        <authorList>
            <person name="Gilroy R."/>
        </authorList>
    </citation>
    <scope>NUCLEOTIDE SEQUENCE</scope>
    <source>
        <strain evidence="1">CHK188-11489</strain>
    </source>
</reference>
<protein>
    <submittedName>
        <fullName evidence="1">Gamma-glutamyl-gamma-aminobutyrate hydrolase family protein</fullName>
    </submittedName>
</protein>
<comment type="caution">
    <text evidence="1">The sequence shown here is derived from an EMBL/GenBank/DDBJ whole genome shotgun (WGS) entry which is preliminary data.</text>
</comment>
<evidence type="ECO:0000313" key="1">
    <source>
        <dbReference type="EMBL" id="HIZ61843.1"/>
    </source>
</evidence>
<proteinExistence type="predicted"/>
<dbReference type="CDD" id="cd01745">
    <property type="entry name" value="GATase1_2"/>
    <property type="match status" value="1"/>
</dbReference>
<dbReference type="PANTHER" id="PTHR43235">
    <property type="entry name" value="GLUTAMINE AMIDOTRANSFERASE PB2B2.05-RELATED"/>
    <property type="match status" value="1"/>
</dbReference>
<accession>A0A9D2FIG5</accession>
<dbReference type="SUPFAM" id="SSF52317">
    <property type="entry name" value="Class I glutamine amidotransferase-like"/>
    <property type="match status" value="1"/>
</dbReference>
<dbReference type="EMBL" id="DXBF01000031">
    <property type="protein sequence ID" value="HIZ61843.1"/>
    <property type="molecule type" value="Genomic_DNA"/>
</dbReference>
<organism evidence="1 2">
    <name type="scientific">Candidatus Gemmiger avistercoris</name>
    <dbReference type="NCBI Taxonomy" id="2838606"/>
    <lineage>
        <taxon>Bacteria</taxon>
        <taxon>Bacillati</taxon>
        <taxon>Bacillota</taxon>
        <taxon>Clostridia</taxon>
        <taxon>Eubacteriales</taxon>
        <taxon>Gemmiger</taxon>
    </lineage>
</organism>
<dbReference type="AlphaFoldDB" id="A0A9D2FIG5"/>
<dbReference type="Proteomes" id="UP000824105">
    <property type="component" value="Unassembled WGS sequence"/>
</dbReference>
<dbReference type="InterPro" id="IPR029062">
    <property type="entry name" value="Class_I_gatase-like"/>
</dbReference>
<dbReference type="Gene3D" id="3.40.50.880">
    <property type="match status" value="1"/>
</dbReference>
<dbReference type="PROSITE" id="PS51273">
    <property type="entry name" value="GATASE_TYPE_1"/>
    <property type="match status" value="1"/>
</dbReference>
<evidence type="ECO:0000313" key="2">
    <source>
        <dbReference type="Proteomes" id="UP000824105"/>
    </source>
</evidence>
<dbReference type="InterPro" id="IPR011697">
    <property type="entry name" value="Peptidase_C26"/>
</dbReference>